<comment type="caution">
    <text evidence="14">The sequence shown here is derived from an EMBL/GenBank/DDBJ whole genome shotgun (WGS) entry which is preliminary data.</text>
</comment>
<comment type="similarity">
    <text evidence="12">Belongs to the pannexin family.</text>
</comment>
<proteinExistence type="inferred from homology"/>
<dbReference type="PANTHER" id="PTHR11893">
    <property type="entry name" value="INNEXIN"/>
    <property type="match status" value="1"/>
</dbReference>
<keyword evidence="15" id="KW-1185">Reference proteome</keyword>
<evidence type="ECO:0000256" key="8">
    <source>
        <dbReference type="ARBA" id="ARBA00022989"/>
    </source>
</evidence>
<sequence>MIGVFLPYLKKFQRSAESNDIVDRLSYQYSAMLLGISAVMMAASQYLGTPIQCWVPAQFTRMWEKYAETYCFIKGTYFLPNDTLSETYFVDKDENHIGYYQWIPIAMFFQAFMFYAPSVIWRMFNESCELKIKEFAAASEAARKTKQTFSNDKVMATRFGRYFYKKLAFRGQAEVFKKKSTFVSSGHFLPLLFIITKILYLFNIVAQFYVLYAFLNTKSVFWGFDTFMDIYNGMEWETNGLFPRVTMCDFAVMQLNAVHHHTIQCVIVINMLAEKVYIFFWFWLLFAGVCTFISLAYWTISYLTQMGRSFIFGYLAGTPLFEDEEEKNSDLAERFVDKFLTADGVFICQLIQSNSGDYYITVMLQEMFSLFKADEEEKRRRDNEEPSAPALPEPTKAVSEHLTSEDEDDVDSPDTTATLPR</sequence>
<feature type="transmembrane region" description="Helical" evidence="12">
    <location>
        <begin position="188"/>
        <end position="215"/>
    </location>
</feature>
<evidence type="ECO:0000256" key="13">
    <source>
        <dbReference type="SAM" id="MobiDB-lite"/>
    </source>
</evidence>
<evidence type="ECO:0000256" key="12">
    <source>
        <dbReference type="RuleBase" id="RU010713"/>
    </source>
</evidence>
<keyword evidence="6" id="KW-0303">Gap junction</keyword>
<evidence type="ECO:0000313" key="14">
    <source>
        <dbReference type="EMBL" id="CAB3399451.1"/>
    </source>
</evidence>
<evidence type="ECO:0000256" key="11">
    <source>
        <dbReference type="ARBA" id="ARBA00023303"/>
    </source>
</evidence>
<dbReference type="Proteomes" id="UP000494206">
    <property type="component" value="Unassembled WGS sequence"/>
</dbReference>
<dbReference type="AlphaFoldDB" id="A0A8S1EHI7"/>
<keyword evidence="9 12" id="KW-0406">Ion transport</keyword>
<evidence type="ECO:0000256" key="6">
    <source>
        <dbReference type="ARBA" id="ARBA00022868"/>
    </source>
</evidence>
<dbReference type="Pfam" id="PF00876">
    <property type="entry name" value="Innexin"/>
    <property type="match status" value="1"/>
</dbReference>
<comment type="subcellular location">
    <subcellularLocation>
        <location evidence="1">Cell junction</location>
        <location evidence="1">Gap junction</location>
    </subcellularLocation>
    <subcellularLocation>
        <location evidence="2 12">Cell membrane</location>
        <topology evidence="2 12">Multi-pass membrane protein</topology>
    </subcellularLocation>
</comment>
<evidence type="ECO:0000256" key="3">
    <source>
        <dbReference type="ARBA" id="ARBA00022448"/>
    </source>
</evidence>
<name>A0A8S1EHI7_9PELO</name>
<keyword evidence="3 12" id="KW-0813">Transport</keyword>
<dbReference type="GO" id="GO:0005886">
    <property type="term" value="C:plasma membrane"/>
    <property type="evidence" value="ECO:0007669"/>
    <property type="project" value="UniProtKB-SubCell"/>
</dbReference>
<dbReference type="PROSITE" id="PS51013">
    <property type="entry name" value="PANNEXIN"/>
    <property type="match status" value="1"/>
</dbReference>
<evidence type="ECO:0000256" key="4">
    <source>
        <dbReference type="ARBA" id="ARBA00022475"/>
    </source>
</evidence>
<dbReference type="GO" id="GO:0005921">
    <property type="term" value="C:gap junction"/>
    <property type="evidence" value="ECO:0007669"/>
    <property type="project" value="UniProtKB-SubCell"/>
</dbReference>
<feature type="transmembrane region" description="Helical" evidence="12">
    <location>
        <begin position="99"/>
        <end position="121"/>
    </location>
</feature>
<gene>
    <name evidence="12" type="primary">inx</name>
    <name evidence="14" type="ORF">CBOVIS_LOCUS2574</name>
</gene>
<evidence type="ECO:0000256" key="2">
    <source>
        <dbReference type="ARBA" id="ARBA00004651"/>
    </source>
</evidence>
<keyword evidence="7" id="KW-0965">Cell junction</keyword>
<feature type="transmembrane region" description="Helical" evidence="12">
    <location>
        <begin position="278"/>
        <end position="300"/>
    </location>
</feature>
<evidence type="ECO:0000256" key="7">
    <source>
        <dbReference type="ARBA" id="ARBA00022949"/>
    </source>
</evidence>
<feature type="compositionally biased region" description="Basic and acidic residues" evidence="13">
    <location>
        <begin position="375"/>
        <end position="384"/>
    </location>
</feature>
<dbReference type="PRINTS" id="PR01262">
    <property type="entry name" value="INNEXIN"/>
</dbReference>
<evidence type="ECO:0000256" key="9">
    <source>
        <dbReference type="ARBA" id="ARBA00023065"/>
    </source>
</evidence>
<keyword evidence="5 12" id="KW-0812">Transmembrane</keyword>
<keyword evidence="10 12" id="KW-0472">Membrane</keyword>
<comment type="function">
    <text evidence="12">Structural component of the gap junctions.</text>
</comment>
<dbReference type="PANTHER" id="PTHR11893:SF36">
    <property type="entry name" value="INNEXIN-5"/>
    <property type="match status" value="1"/>
</dbReference>
<evidence type="ECO:0000256" key="10">
    <source>
        <dbReference type="ARBA" id="ARBA00023136"/>
    </source>
</evidence>
<keyword evidence="8 12" id="KW-1133">Transmembrane helix</keyword>
<keyword evidence="4" id="KW-1003">Cell membrane</keyword>
<evidence type="ECO:0000256" key="5">
    <source>
        <dbReference type="ARBA" id="ARBA00022692"/>
    </source>
</evidence>
<feature type="region of interest" description="Disordered" evidence="13">
    <location>
        <begin position="375"/>
        <end position="421"/>
    </location>
</feature>
<feature type="transmembrane region" description="Helical" evidence="12">
    <location>
        <begin position="29"/>
        <end position="47"/>
    </location>
</feature>
<dbReference type="EMBL" id="CADEPM010000002">
    <property type="protein sequence ID" value="CAB3399451.1"/>
    <property type="molecule type" value="Genomic_DNA"/>
</dbReference>
<reference evidence="14 15" key="1">
    <citation type="submission" date="2020-04" db="EMBL/GenBank/DDBJ databases">
        <authorList>
            <person name="Laetsch R D."/>
            <person name="Stevens L."/>
            <person name="Kumar S."/>
            <person name="Blaxter L. M."/>
        </authorList>
    </citation>
    <scope>NUCLEOTIDE SEQUENCE [LARGE SCALE GENOMIC DNA]</scope>
</reference>
<evidence type="ECO:0000313" key="15">
    <source>
        <dbReference type="Proteomes" id="UP000494206"/>
    </source>
</evidence>
<protein>
    <recommendedName>
        <fullName evidence="12">Innexin</fullName>
    </recommendedName>
</protein>
<dbReference type="GO" id="GO:0005243">
    <property type="term" value="F:gap junction channel activity"/>
    <property type="evidence" value="ECO:0007669"/>
    <property type="project" value="TreeGrafter"/>
</dbReference>
<accession>A0A8S1EHI7</accession>
<dbReference type="GO" id="GO:0034220">
    <property type="term" value="P:monoatomic ion transmembrane transport"/>
    <property type="evidence" value="ECO:0007669"/>
    <property type="project" value="UniProtKB-KW"/>
</dbReference>
<evidence type="ECO:0000256" key="1">
    <source>
        <dbReference type="ARBA" id="ARBA00004610"/>
    </source>
</evidence>
<keyword evidence="11 12" id="KW-0407">Ion channel</keyword>
<organism evidence="14 15">
    <name type="scientific">Caenorhabditis bovis</name>
    <dbReference type="NCBI Taxonomy" id="2654633"/>
    <lineage>
        <taxon>Eukaryota</taxon>
        <taxon>Metazoa</taxon>
        <taxon>Ecdysozoa</taxon>
        <taxon>Nematoda</taxon>
        <taxon>Chromadorea</taxon>
        <taxon>Rhabditida</taxon>
        <taxon>Rhabditina</taxon>
        <taxon>Rhabditomorpha</taxon>
        <taxon>Rhabditoidea</taxon>
        <taxon>Rhabditidae</taxon>
        <taxon>Peloderinae</taxon>
        <taxon>Caenorhabditis</taxon>
    </lineage>
</organism>
<dbReference type="InterPro" id="IPR000990">
    <property type="entry name" value="Innexin"/>
</dbReference>
<dbReference type="OrthoDB" id="5867527at2759"/>